<accession>B3S1W2</accession>
<dbReference type="OMA" id="ETLWENC"/>
<evidence type="ECO:0000313" key="2">
    <source>
        <dbReference type="Proteomes" id="UP000009022"/>
    </source>
</evidence>
<evidence type="ECO:0000313" key="1">
    <source>
        <dbReference type="EMBL" id="EDV23261.1"/>
    </source>
</evidence>
<sequence length="376" mass="42738">MAGHVPKDALTIKDVTQAELKLSQVEKIKLINDEIKALQDYCNNLGLSKNDLSSSAKPLQDLLWSQKMKGRFRFLVYLAIIVAICSIAYKQPHIQKSCHFWARKAQISILSYWDWTKLYDNDCLVANPSFVNEGDAITEADCAVCKKYSVKKVRNITTKSLNKYFLTKDRPVVVVDVTKDWPANEKFSVQFIRELYNNNSALKDVKPCSFRSSDESIKSLDDVWVAIDQNEYADAVWENCEGPPTKALRAFHSRIEILPMSCEGSSTNWVLVSKGKNQDQPILFDEFRTTGILFTQITGKGEIELEPHEACGKICKKQKVTLNPGQTAPYILPQTKGVICCRFSYLYREALATFISTAFRHGNHWHLNDISSECFL</sequence>
<dbReference type="GO" id="GO:0016706">
    <property type="term" value="F:2-oxoglutarate-dependent dioxygenase activity"/>
    <property type="evidence" value="ECO:0000318"/>
    <property type="project" value="GO_Central"/>
</dbReference>
<dbReference type="PANTHER" id="PTHR35259">
    <property type="entry name" value="BOMBESIN RECEPTOR-ACTIVATED PROTEIN C6ORF89"/>
    <property type="match status" value="1"/>
</dbReference>
<dbReference type="InterPro" id="IPR038757">
    <property type="entry name" value="BRAP"/>
</dbReference>
<dbReference type="GeneID" id="6755699"/>
<organism evidence="1 2">
    <name type="scientific">Trichoplax adhaerens</name>
    <name type="common">Trichoplax reptans</name>
    <dbReference type="NCBI Taxonomy" id="10228"/>
    <lineage>
        <taxon>Eukaryota</taxon>
        <taxon>Metazoa</taxon>
        <taxon>Placozoa</taxon>
        <taxon>Uniplacotomia</taxon>
        <taxon>Trichoplacea</taxon>
        <taxon>Trichoplacidae</taxon>
        <taxon>Trichoplax</taxon>
    </lineage>
</organism>
<dbReference type="InParanoid" id="B3S1W2"/>
<dbReference type="Proteomes" id="UP000009022">
    <property type="component" value="Unassembled WGS sequence"/>
</dbReference>
<proteinExistence type="predicted"/>
<dbReference type="PhylomeDB" id="B3S1W2"/>
<dbReference type="SUPFAM" id="SSF51197">
    <property type="entry name" value="Clavaminate synthase-like"/>
    <property type="match status" value="1"/>
</dbReference>
<dbReference type="STRING" id="10228.B3S1W2"/>
<reference evidence="1 2" key="1">
    <citation type="journal article" date="2008" name="Nature">
        <title>The Trichoplax genome and the nature of placozoans.</title>
        <authorList>
            <person name="Srivastava M."/>
            <person name="Begovic E."/>
            <person name="Chapman J."/>
            <person name="Putnam N.H."/>
            <person name="Hellsten U."/>
            <person name="Kawashima T."/>
            <person name="Kuo A."/>
            <person name="Mitros T."/>
            <person name="Salamov A."/>
            <person name="Carpenter M.L."/>
            <person name="Signorovitch A.Y."/>
            <person name="Moreno M.A."/>
            <person name="Kamm K."/>
            <person name="Grimwood J."/>
            <person name="Schmutz J."/>
            <person name="Shapiro H."/>
            <person name="Grigoriev I.V."/>
            <person name="Buss L.W."/>
            <person name="Schierwater B."/>
            <person name="Dellaporta S.L."/>
            <person name="Rokhsar D.S."/>
        </authorList>
    </citation>
    <scope>NUCLEOTIDE SEQUENCE [LARGE SCALE GENOMIC DNA]</scope>
    <source>
        <strain evidence="1 2">Grell-BS-1999</strain>
    </source>
</reference>
<evidence type="ECO:0008006" key="3">
    <source>
        <dbReference type="Google" id="ProtNLM"/>
    </source>
</evidence>
<keyword evidence="2" id="KW-1185">Reference proteome</keyword>
<dbReference type="Gene3D" id="2.60.120.650">
    <property type="entry name" value="Cupin"/>
    <property type="match status" value="1"/>
</dbReference>
<gene>
    <name evidence="1" type="ORF">TRIADDRAFT_64103</name>
</gene>
<protein>
    <recommendedName>
        <fullName evidence="3">Cupin-like domain-containing protein</fullName>
    </recommendedName>
</protein>
<dbReference type="HOGENOM" id="CLU_068137_1_0_1"/>
<dbReference type="KEGG" id="tad:TRIADDRAFT_64103"/>
<name>B3S1W2_TRIAD</name>
<dbReference type="PANTHER" id="PTHR35259:SF2">
    <property type="match status" value="1"/>
</dbReference>
<dbReference type="OrthoDB" id="10059103at2759"/>
<dbReference type="RefSeq" id="XP_002114171.1">
    <property type="nucleotide sequence ID" value="XM_002114135.1"/>
</dbReference>
<dbReference type="CTD" id="6755699"/>
<dbReference type="AlphaFoldDB" id="B3S1W2"/>
<dbReference type="EMBL" id="DS985247">
    <property type="protein sequence ID" value="EDV23261.1"/>
    <property type="molecule type" value="Genomic_DNA"/>
</dbReference>
<dbReference type="eggNOG" id="ENOG502QV1Q">
    <property type="taxonomic scope" value="Eukaryota"/>
</dbReference>